<keyword evidence="5 11" id="KW-0378">Hydrolase</keyword>
<evidence type="ECO:0000256" key="1">
    <source>
        <dbReference type="ARBA" id="ARBA00010758"/>
    </source>
</evidence>
<evidence type="ECO:0000256" key="3">
    <source>
        <dbReference type="ARBA" id="ARBA00014212"/>
    </source>
</evidence>
<dbReference type="Proteomes" id="UP000325440">
    <property type="component" value="Unassembled WGS sequence"/>
</dbReference>
<dbReference type="InterPro" id="IPR029058">
    <property type="entry name" value="AB_hydrolase_fold"/>
</dbReference>
<dbReference type="PRINTS" id="PR00414">
    <property type="entry name" value="PPTHIESTRASE"/>
</dbReference>
<evidence type="ECO:0000256" key="7">
    <source>
        <dbReference type="ARBA" id="ARBA00023180"/>
    </source>
</evidence>
<dbReference type="GO" id="GO:0006898">
    <property type="term" value="P:receptor-mediated endocytosis"/>
    <property type="evidence" value="ECO:0007669"/>
    <property type="project" value="TreeGrafter"/>
</dbReference>
<feature type="chain" id="PRO_5023068114" description="Palmitoyl-protein thioesterase 1" evidence="10">
    <location>
        <begin position="28"/>
        <end position="306"/>
    </location>
</feature>
<keyword evidence="6" id="KW-1015">Disulfide bond</keyword>
<keyword evidence="4 10" id="KW-0732">Signal</keyword>
<dbReference type="EC" id="3.1.2.22" evidence="2"/>
<dbReference type="Pfam" id="PF02089">
    <property type="entry name" value="Palm_thioest"/>
    <property type="match status" value="1"/>
</dbReference>
<evidence type="ECO:0000256" key="8">
    <source>
        <dbReference type="ARBA" id="ARBA00031934"/>
    </source>
</evidence>
<dbReference type="InterPro" id="IPR002472">
    <property type="entry name" value="Palm_thioest"/>
</dbReference>
<dbReference type="OrthoDB" id="10263094at2759"/>
<organism evidence="11 12">
    <name type="scientific">Cinara cedri</name>
    <dbReference type="NCBI Taxonomy" id="506608"/>
    <lineage>
        <taxon>Eukaryota</taxon>
        <taxon>Metazoa</taxon>
        <taxon>Ecdysozoa</taxon>
        <taxon>Arthropoda</taxon>
        <taxon>Hexapoda</taxon>
        <taxon>Insecta</taxon>
        <taxon>Pterygota</taxon>
        <taxon>Neoptera</taxon>
        <taxon>Paraneoptera</taxon>
        <taxon>Hemiptera</taxon>
        <taxon>Sternorrhyncha</taxon>
        <taxon>Aphidomorpha</taxon>
        <taxon>Aphidoidea</taxon>
        <taxon>Aphididae</taxon>
        <taxon>Lachninae</taxon>
        <taxon>Cinara</taxon>
    </lineage>
</organism>
<sequence length="306" mass="35411">MHQIIILFKIVIWSILITLSFMNQIEADSPPIVLWHGMGDSCCNPLSLGKIINLLEKNLGNDSYVKSLQIGKSFEQDVKNSFFMNVNLQVKDACKQITADPKLVNGYNAMGFSQGAQFLRAVAQRCPNPPMLNLISIGGQHQGVFGMPRCLYSSHKWCEYIRLILNKEAYASWVQNSFVQAEYWHDPIKENDYIQRSHFLADINNERVINTNYRDNLLKLRNFVMVMFSNDTMVIPKESEWFTFYKPGQDKEIMPLEQSVLYLTDRLGLRVLDESGRLHFLSVPGNHLKFSEEWFLDEIVNTFLKE</sequence>
<comment type="similarity">
    <text evidence="1">Belongs to the palmitoyl-protein thioesterase family.</text>
</comment>
<evidence type="ECO:0000256" key="10">
    <source>
        <dbReference type="SAM" id="SignalP"/>
    </source>
</evidence>
<evidence type="ECO:0000313" key="11">
    <source>
        <dbReference type="EMBL" id="VVC35864.1"/>
    </source>
</evidence>
<dbReference type="AlphaFoldDB" id="A0A5E4N2H6"/>
<dbReference type="SUPFAM" id="SSF53474">
    <property type="entry name" value="alpha/beta-Hydrolases"/>
    <property type="match status" value="1"/>
</dbReference>
<keyword evidence="12" id="KW-1185">Reference proteome</keyword>
<evidence type="ECO:0000256" key="5">
    <source>
        <dbReference type="ARBA" id="ARBA00022801"/>
    </source>
</evidence>
<name>A0A5E4N2H6_9HEMI</name>
<dbReference type="FunFam" id="3.40.50.1820:FF:000107">
    <property type="entry name" value="Palmitoyl-protein thioesterase 1"/>
    <property type="match status" value="1"/>
</dbReference>
<gene>
    <name evidence="11" type="ORF">CINCED_3A022944</name>
</gene>
<evidence type="ECO:0000256" key="4">
    <source>
        <dbReference type="ARBA" id="ARBA00022729"/>
    </source>
</evidence>
<evidence type="ECO:0000313" key="12">
    <source>
        <dbReference type="Proteomes" id="UP000325440"/>
    </source>
</evidence>
<dbReference type="PANTHER" id="PTHR11247">
    <property type="entry name" value="PALMITOYL-PROTEIN THIOESTERASE/DOLICHYLDIPHOSPHATASE 1"/>
    <property type="match status" value="1"/>
</dbReference>
<dbReference type="Gene3D" id="3.40.50.1820">
    <property type="entry name" value="alpha/beta hydrolase"/>
    <property type="match status" value="1"/>
</dbReference>
<dbReference type="GO" id="GO:0008474">
    <property type="term" value="F:palmitoyl-(protein) hydrolase activity"/>
    <property type="evidence" value="ECO:0007669"/>
    <property type="project" value="UniProtKB-EC"/>
</dbReference>
<keyword evidence="7" id="KW-0325">Glycoprotein</keyword>
<evidence type="ECO:0000256" key="2">
    <source>
        <dbReference type="ARBA" id="ARBA00012423"/>
    </source>
</evidence>
<dbReference type="PANTHER" id="PTHR11247:SF8">
    <property type="entry name" value="PALMITOYL-PROTEIN THIOESTERASE 1"/>
    <property type="match status" value="1"/>
</dbReference>
<dbReference type="GO" id="GO:0005764">
    <property type="term" value="C:lysosome"/>
    <property type="evidence" value="ECO:0007669"/>
    <property type="project" value="TreeGrafter"/>
</dbReference>
<evidence type="ECO:0000256" key="6">
    <source>
        <dbReference type="ARBA" id="ARBA00023157"/>
    </source>
</evidence>
<accession>A0A5E4N2H6</accession>
<comment type="catalytic activity">
    <reaction evidence="9">
        <text>S-hexadecanoyl-L-cysteinyl-[protein] + H2O = L-cysteinyl-[protein] + hexadecanoate + H(+)</text>
        <dbReference type="Rhea" id="RHEA:19233"/>
        <dbReference type="Rhea" id="RHEA-COMP:10131"/>
        <dbReference type="Rhea" id="RHEA-COMP:11032"/>
        <dbReference type="ChEBI" id="CHEBI:7896"/>
        <dbReference type="ChEBI" id="CHEBI:15377"/>
        <dbReference type="ChEBI" id="CHEBI:15378"/>
        <dbReference type="ChEBI" id="CHEBI:29950"/>
        <dbReference type="ChEBI" id="CHEBI:74151"/>
        <dbReference type="EC" id="3.1.2.22"/>
    </reaction>
    <physiologicalReaction direction="left-to-right" evidence="9">
        <dbReference type="Rhea" id="RHEA:19234"/>
    </physiologicalReaction>
</comment>
<evidence type="ECO:0000256" key="9">
    <source>
        <dbReference type="ARBA" id="ARBA00047409"/>
    </source>
</evidence>
<proteinExistence type="inferred from homology"/>
<dbReference type="EMBL" id="CABPRJ010001428">
    <property type="protein sequence ID" value="VVC35864.1"/>
    <property type="molecule type" value="Genomic_DNA"/>
</dbReference>
<protein>
    <recommendedName>
        <fullName evidence="3">Palmitoyl-protein thioesterase 1</fullName>
        <ecNumber evidence="2">3.1.2.22</ecNumber>
    </recommendedName>
    <alternativeName>
        <fullName evidence="8">Palmitoyl-protein hydrolase 1</fullName>
    </alternativeName>
</protein>
<feature type="signal peptide" evidence="10">
    <location>
        <begin position="1"/>
        <end position="27"/>
    </location>
</feature>
<reference evidence="11 12" key="1">
    <citation type="submission" date="2019-08" db="EMBL/GenBank/DDBJ databases">
        <authorList>
            <person name="Alioto T."/>
            <person name="Alioto T."/>
            <person name="Gomez Garrido J."/>
        </authorList>
    </citation>
    <scope>NUCLEOTIDE SEQUENCE [LARGE SCALE GENOMIC DNA]</scope>
</reference>